<evidence type="ECO:0000256" key="5">
    <source>
        <dbReference type="ARBA" id="ARBA00022989"/>
    </source>
</evidence>
<feature type="transmembrane region" description="Helical" evidence="7">
    <location>
        <begin position="171"/>
        <end position="189"/>
    </location>
</feature>
<feature type="transmembrane region" description="Helical" evidence="7">
    <location>
        <begin position="92"/>
        <end position="111"/>
    </location>
</feature>
<keyword evidence="3" id="KW-1003">Cell membrane</keyword>
<feature type="transmembrane region" description="Helical" evidence="7">
    <location>
        <begin position="195"/>
        <end position="214"/>
    </location>
</feature>
<dbReference type="PANTHER" id="PTHR33452">
    <property type="entry name" value="OXIDOREDUCTASE CATD-RELATED"/>
    <property type="match status" value="1"/>
</dbReference>
<evidence type="ECO:0000313" key="8">
    <source>
        <dbReference type="EMBL" id="MCK7593665.1"/>
    </source>
</evidence>
<evidence type="ECO:0000256" key="4">
    <source>
        <dbReference type="ARBA" id="ARBA00022692"/>
    </source>
</evidence>
<protein>
    <submittedName>
        <fullName evidence="8">DoxX family protein</fullName>
    </submittedName>
</protein>
<keyword evidence="9" id="KW-1185">Reference proteome</keyword>
<accession>A0ABT0GGK0</accession>
<dbReference type="RefSeq" id="WP_248207678.1">
    <property type="nucleotide sequence ID" value="NZ_JALNMH010000006.1"/>
</dbReference>
<evidence type="ECO:0000256" key="2">
    <source>
        <dbReference type="ARBA" id="ARBA00006679"/>
    </source>
</evidence>
<organism evidence="8 9">
    <name type="scientific">Pseudomarimonas salicorniae</name>
    <dbReference type="NCBI Taxonomy" id="2933270"/>
    <lineage>
        <taxon>Bacteria</taxon>
        <taxon>Pseudomonadati</taxon>
        <taxon>Pseudomonadota</taxon>
        <taxon>Gammaproteobacteria</taxon>
        <taxon>Lysobacterales</taxon>
        <taxon>Lysobacteraceae</taxon>
        <taxon>Pseudomarimonas</taxon>
    </lineage>
</organism>
<dbReference type="EMBL" id="JALNMH010000006">
    <property type="protein sequence ID" value="MCK7593665.1"/>
    <property type="molecule type" value="Genomic_DNA"/>
</dbReference>
<evidence type="ECO:0000256" key="3">
    <source>
        <dbReference type="ARBA" id="ARBA00022475"/>
    </source>
</evidence>
<feature type="transmembrane region" description="Helical" evidence="7">
    <location>
        <begin position="131"/>
        <end position="150"/>
    </location>
</feature>
<dbReference type="InterPro" id="IPR032808">
    <property type="entry name" value="DoxX"/>
</dbReference>
<dbReference type="Pfam" id="PF07681">
    <property type="entry name" value="DoxX"/>
    <property type="match status" value="1"/>
</dbReference>
<comment type="similarity">
    <text evidence="2">Belongs to the DoxX family.</text>
</comment>
<name>A0ABT0GGK0_9GAMM</name>
<dbReference type="Proteomes" id="UP001431449">
    <property type="component" value="Unassembled WGS sequence"/>
</dbReference>
<keyword evidence="6 7" id="KW-0472">Membrane</keyword>
<dbReference type="InterPro" id="IPR051907">
    <property type="entry name" value="DoxX-like_oxidoreductase"/>
</dbReference>
<gene>
    <name evidence="8" type="ORF">M0G41_08285</name>
</gene>
<comment type="caution">
    <text evidence="8">The sequence shown here is derived from an EMBL/GenBank/DDBJ whole genome shotgun (WGS) entry which is preliminary data.</text>
</comment>
<keyword evidence="4 7" id="KW-0812">Transmembrane</keyword>
<dbReference type="PANTHER" id="PTHR33452:SF7">
    <property type="entry name" value="DOXX FAMILY PROTEIN"/>
    <property type="match status" value="1"/>
</dbReference>
<evidence type="ECO:0000256" key="6">
    <source>
        <dbReference type="ARBA" id="ARBA00023136"/>
    </source>
</evidence>
<reference evidence="8" key="1">
    <citation type="submission" date="2022-04" db="EMBL/GenBank/DDBJ databases">
        <title>Lysobacter sp. CAU 1642 isolated from sea sand.</title>
        <authorList>
            <person name="Kim W."/>
        </authorList>
    </citation>
    <scope>NUCLEOTIDE SEQUENCE</scope>
    <source>
        <strain evidence="8">CAU 1642</strain>
    </source>
</reference>
<keyword evidence="5 7" id="KW-1133">Transmembrane helix</keyword>
<evidence type="ECO:0000313" key="9">
    <source>
        <dbReference type="Proteomes" id="UP001431449"/>
    </source>
</evidence>
<evidence type="ECO:0000256" key="1">
    <source>
        <dbReference type="ARBA" id="ARBA00004651"/>
    </source>
</evidence>
<sequence length="216" mass="23279">MSAPTTIYHAIASRLEGLGEWLAPLGLRLILAWEFWEAGREKFTGSNWFMNIEDQFPFPFNVVPSDLSWAMATWFELIGAVALLIGLATRFFAFSLLVLTIVATAAVHWPSDWQSVADLLMGYAISDKGHGNYKLPLIFFVMLLPLVLTGPGKLSLDALLHRLSGVGSPQAVLDGYAAGGALLALGLPLSMLLPTIGFAMAGAGVLLLGLSWRYSG</sequence>
<evidence type="ECO:0000256" key="7">
    <source>
        <dbReference type="SAM" id="Phobius"/>
    </source>
</evidence>
<comment type="subcellular location">
    <subcellularLocation>
        <location evidence="1">Cell membrane</location>
        <topology evidence="1">Multi-pass membrane protein</topology>
    </subcellularLocation>
</comment>
<proteinExistence type="inferred from homology"/>
<feature type="transmembrane region" description="Helical" evidence="7">
    <location>
        <begin position="67"/>
        <end position="85"/>
    </location>
</feature>